<organism evidence="1 2">
    <name type="scientific">Pedobacter ginsengisoli</name>
    <dbReference type="NCBI Taxonomy" id="363852"/>
    <lineage>
        <taxon>Bacteria</taxon>
        <taxon>Pseudomonadati</taxon>
        <taxon>Bacteroidota</taxon>
        <taxon>Sphingobacteriia</taxon>
        <taxon>Sphingobacteriales</taxon>
        <taxon>Sphingobacteriaceae</taxon>
        <taxon>Pedobacter</taxon>
    </lineage>
</organism>
<evidence type="ECO:0000313" key="2">
    <source>
        <dbReference type="Proteomes" id="UP000223749"/>
    </source>
</evidence>
<evidence type="ECO:0000313" key="1">
    <source>
        <dbReference type="EMBL" id="ATP58223.1"/>
    </source>
</evidence>
<name>A0A2D1U9C6_9SPHI</name>
<keyword evidence="2" id="KW-1185">Reference proteome</keyword>
<dbReference type="Proteomes" id="UP000223749">
    <property type="component" value="Chromosome"/>
</dbReference>
<protein>
    <submittedName>
        <fullName evidence="1">Uncharacterized protein</fullName>
    </submittedName>
</protein>
<dbReference type="KEGG" id="pgs:CPT03_18010"/>
<reference evidence="1 2" key="1">
    <citation type="submission" date="2017-10" db="EMBL/GenBank/DDBJ databases">
        <title>Whole genome of Pedobacter ginsengisoli T01R-27 isolated from tomato rhizosphere.</title>
        <authorList>
            <person name="Weon H.-Y."/>
            <person name="Lee S.A."/>
            <person name="Sang M.K."/>
            <person name="Song J."/>
        </authorList>
    </citation>
    <scope>NUCLEOTIDE SEQUENCE [LARGE SCALE GENOMIC DNA]</scope>
    <source>
        <strain evidence="1 2">T01R-27</strain>
    </source>
</reference>
<proteinExistence type="predicted"/>
<accession>A0A2D1U9C6</accession>
<sequence length="116" mass="13510">MFNSTQDFLIIFVQNNTCKNQKTQFTSPVEMEKPLINVDDVNYALSDFKAYQDCYSTGIIEVFQSYLEHTDFLKTRGDLELVHQVSKPRYLLWDINTNISFPDVIYPIMQKGGQDV</sequence>
<gene>
    <name evidence="1" type="ORF">CPT03_18010</name>
</gene>
<dbReference type="AlphaFoldDB" id="A0A2D1U9C6"/>
<dbReference type="EMBL" id="CP024091">
    <property type="protein sequence ID" value="ATP58223.1"/>
    <property type="molecule type" value="Genomic_DNA"/>
</dbReference>